<dbReference type="CDD" id="cd13962">
    <property type="entry name" value="PT_UbiA_UBIAD1"/>
    <property type="match status" value="1"/>
</dbReference>
<dbReference type="AlphaFoldDB" id="A0A212QNQ2"/>
<proteinExistence type="predicted"/>
<feature type="transmembrane region" description="Helical" evidence="8">
    <location>
        <begin position="157"/>
        <end position="176"/>
    </location>
</feature>
<evidence type="ECO:0000256" key="4">
    <source>
        <dbReference type="ARBA" id="ARBA00022679"/>
    </source>
</evidence>
<feature type="transmembrane region" description="Helical" evidence="8">
    <location>
        <begin position="239"/>
        <end position="260"/>
    </location>
</feature>
<accession>A0A212QNQ2</accession>
<dbReference type="FunCoup" id="A0A212QNQ2">
    <property type="interactions" value="358"/>
</dbReference>
<dbReference type="GO" id="GO:0016020">
    <property type="term" value="C:membrane"/>
    <property type="evidence" value="ECO:0007669"/>
    <property type="project" value="UniProtKB-SubCell"/>
</dbReference>
<dbReference type="Gene3D" id="1.10.357.140">
    <property type="entry name" value="UbiA prenyltransferase"/>
    <property type="match status" value="1"/>
</dbReference>
<dbReference type="InParanoid" id="A0A212QNQ2"/>
<dbReference type="PANTHER" id="PTHR13929">
    <property type="entry name" value="1,4-DIHYDROXY-2-NAPHTHOATE OCTAPRENYLTRANSFERASE"/>
    <property type="match status" value="1"/>
</dbReference>
<dbReference type="GO" id="GO:0042371">
    <property type="term" value="P:vitamin K biosynthetic process"/>
    <property type="evidence" value="ECO:0007669"/>
    <property type="project" value="TreeGrafter"/>
</dbReference>
<dbReference type="RefSeq" id="WP_088570434.1">
    <property type="nucleotide sequence ID" value="NZ_FYEK01000012.1"/>
</dbReference>
<protein>
    <submittedName>
        <fullName evidence="9">1,4-dihydroxy-2-naphthoate prenyltransferase</fullName>
    </submittedName>
</protein>
<dbReference type="UniPathway" id="UPA00079"/>
<evidence type="ECO:0000256" key="5">
    <source>
        <dbReference type="ARBA" id="ARBA00022692"/>
    </source>
</evidence>
<feature type="transmembrane region" description="Helical" evidence="8">
    <location>
        <begin position="266"/>
        <end position="283"/>
    </location>
</feature>
<evidence type="ECO:0000256" key="1">
    <source>
        <dbReference type="ARBA" id="ARBA00004141"/>
    </source>
</evidence>
<organism evidence="9 10">
    <name type="scientific">Thermoflexus hugenholtzii JAD2</name>
    <dbReference type="NCBI Taxonomy" id="877466"/>
    <lineage>
        <taxon>Bacteria</taxon>
        <taxon>Bacillati</taxon>
        <taxon>Chloroflexota</taxon>
        <taxon>Thermoflexia</taxon>
        <taxon>Thermoflexales</taxon>
        <taxon>Thermoflexaceae</taxon>
        <taxon>Thermoflexus</taxon>
    </lineage>
</organism>
<evidence type="ECO:0000256" key="8">
    <source>
        <dbReference type="SAM" id="Phobius"/>
    </source>
</evidence>
<dbReference type="GO" id="GO:0004659">
    <property type="term" value="F:prenyltransferase activity"/>
    <property type="evidence" value="ECO:0007669"/>
    <property type="project" value="InterPro"/>
</dbReference>
<gene>
    <name evidence="9" type="ORF">SAMN02746019_00026270</name>
</gene>
<dbReference type="InterPro" id="IPR000537">
    <property type="entry name" value="UbiA_prenyltransferase"/>
</dbReference>
<evidence type="ECO:0000256" key="3">
    <source>
        <dbReference type="ARBA" id="ARBA00022428"/>
    </source>
</evidence>
<evidence type="ECO:0000256" key="7">
    <source>
        <dbReference type="ARBA" id="ARBA00023136"/>
    </source>
</evidence>
<dbReference type="EMBL" id="FYEK01000012">
    <property type="protein sequence ID" value="SNB60854.1"/>
    <property type="molecule type" value="Genomic_DNA"/>
</dbReference>
<comment type="subcellular location">
    <subcellularLocation>
        <location evidence="1">Membrane</location>
        <topology evidence="1">Multi-pass membrane protein</topology>
    </subcellularLocation>
</comment>
<dbReference type="PANTHER" id="PTHR13929:SF0">
    <property type="entry name" value="UBIA PRENYLTRANSFERASE DOMAIN-CONTAINING PROTEIN 1"/>
    <property type="match status" value="1"/>
</dbReference>
<evidence type="ECO:0000256" key="6">
    <source>
        <dbReference type="ARBA" id="ARBA00022989"/>
    </source>
</evidence>
<evidence type="ECO:0000313" key="10">
    <source>
        <dbReference type="Proteomes" id="UP000197025"/>
    </source>
</evidence>
<keyword evidence="5 8" id="KW-0812">Transmembrane</keyword>
<dbReference type="GO" id="GO:0009234">
    <property type="term" value="P:menaquinone biosynthetic process"/>
    <property type="evidence" value="ECO:0007669"/>
    <property type="project" value="UniProtKB-UniPathway"/>
</dbReference>
<dbReference type="OrthoDB" id="9767568at2"/>
<feature type="transmembrane region" description="Helical" evidence="8">
    <location>
        <begin position="367"/>
        <end position="385"/>
    </location>
</feature>
<keyword evidence="6 8" id="KW-1133">Transmembrane helix</keyword>
<dbReference type="InterPro" id="IPR026046">
    <property type="entry name" value="UBIAD1"/>
</dbReference>
<keyword evidence="4 9" id="KW-0808">Transferase</keyword>
<dbReference type="Proteomes" id="UP000197025">
    <property type="component" value="Unassembled WGS sequence"/>
</dbReference>
<feature type="transmembrane region" description="Helical" evidence="8">
    <location>
        <begin position="431"/>
        <end position="448"/>
    </location>
</feature>
<name>A0A212QNQ2_9CHLR</name>
<sequence length="452" mass="48459">MSQPAMREILSEAQRRTAEHPFAVLVWVDEAGYPMHRPGPFEVEEDGIRLRISDEPLPPDGAPVAVILSRIRPRPQGGYEGRRYWTFHGSAHRRADGVAVRPHRVSGWREDERPFLALCEGAVPQAQRYFAFLSRIHGRPIRPRLPLAGLLLRATRAPFLTATVIPVLLGAAVAFYEGSFSLPWLVLTLAAAALVHLGLNVCNDIFDALSGADAVNPSPTPFSGGSRVIQYGLLGIREMALLCAALYGGGALLGLLMVIFRAGVPLLVLGASGLLLSIAYTAPPLRLAYRGLGELAVALGFGPLMTIGAYTVQTGRIGWSPLIASVPVALLIALVLYVNEVPDRAGDAAAGKRTLAVRLSGRWRARIYGIGVAAAYLFVGIAVILRWMPPWAVAVGVTLPMAVSVGRSLARFAEQPYALIPAMATQIRLHLYAGLLLAASYLVSRWLGPGGS</sequence>
<feature type="transmembrane region" description="Helical" evidence="8">
    <location>
        <begin position="391"/>
        <end position="410"/>
    </location>
</feature>
<dbReference type="InterPro" id="IPR044878">
    <property type="entry name" value="UbiA_sf"/>
</dbReference>
<keyword evidence="3" id="KW-0474">Menaquinone biosynthesis</keyword>
<evidence type="ECO:0000256" key="2">
    <source>
        <dbReference type="ARBA" id="ARBA00004863"/>
    </source>
</evidence>
<reference evidence="10" key="1">
    <citation type="submission" date="2017-06" db="EMBL/GenBank/DDBJ databases">
        <authorList>
            <person name="Varghese N."/>
            <person name="Submissions S."/>
        </authorList>
    </citation>
    <scope>NUCLEOTIDE SEQUENCE [LARGE SCALE GENOMIC DNA]</scope>
    <source>
        <strain evidence="10">JAD2</strain>
    </source>
</reference>
<dbReference type="Pfam" id="PF01040">
    <property type="entry name" value="UbiA"/>
    <property type="match status" value="1"/>
</dbReference>
<evidence type="ECO:0000313" key="9">
    <source>
        <dbReference type="EMBL" id="SNB60854.1"/>
    </source>
</evidence>
<keyword evidence="10" id="KW-1185">Reference proteome</keyword>
<keyword evidence="7 8" id="KW-0472">Membrane</keyword>
<feature type="transmembrane region" description="Helical" evidence="8">
    <location>
        <begin position="295"/>
        <end position="312"/>
    </location>
</feature>
<comment type="pathway">
    <text evidence="2">Quinol/quinone metabolism; menaquinone biosynthesis.</text>
</comment>
<feature type="transmembrane region" description="Helical" evidence="8">
    <location>
        <begin position="318"/>
        <end position="338"/>
    </location>
</feature>
<feature type="transmembrane region" description="Helical" evidence="8">
    <location>
        <begin position="182"/>
        <end position="202"/>
    </location>
</feature>